<dbReference type="Proteomes" id="UP000035086">
    <property type="component" value="Chromosome"/>
</dbReference>
<evidence type="ECO:0000313" key="4">
    <source>
        <dbReference type="EMBL" id="APD13337.1"/>
    </source>
</evidence>
<evidence type="ECO:0000313" key="7">
    <source>
        <dbReference type="Proteomes" id="UP000254589"/>
    </source>
</evidence>
<dbReference type="PANTHER" id="PTHR37423">
    <property type="entry name" value="SOLUBLE LYTIC MUREIN TRANSGLYCOSYLASE-RELATED"/>
    <property type="match status" value="1"/>
</dbReference>
<dbReference type="GO" id="GO:0008933">
    <property type="term" value="F:peptidoglycan lytic transglycosylase activity"/>
    <property type="evidence" value="ECO:0007669"/>
    <property type="project" value="InterPro"/>
</dbReference>
<feature type="region of interest" description="Disordered" evidence="2">
    <location>
        <begin position="212"/>
        <end position="237"/>
    </location>
</feature>
<dbReference type="InterPro" id="IPR023346">
    <property type="entry name" value="Lysozyme-like_dom_sf"/>
</dbReference>
<keyword evidence="5" id="KW-0456">Lyase</keyword>
<dbReference type="PANTHER" id="PTHR37423:SF2">
    <property type="entry name" value="MEMBRANE-BOUND LYTIC MUREIN TRANSGLYCOSYLASE C"/>
    <property type="match status" value="1"/>
</dbReference>
<dbReference type="Pfam" id="PF01464">
    <property type="entry name" value="SLT"/>
    <property type="match status" value="1"/>
</dbReference>
<gene>
    <name evidence="5" type="primary">slt_1</name>
    <name evidence="5" type="ORF">NCTC13159_01647</name>
    <name evidence="4" type="ORF">RO07_25190</name>
</gene>
<dbReference type="InterPro" id="IPR008258">
    <property type="entry name" value="Transglycosylase_SLT_dom_1"/>
</dbReference>
<reference evidence="6" key="1">
    <citation type="submission" date="2014-12" db="EMBL/GenBank/DDBJ databases">
        <title>Complete Genome Sequencing of Pandoraea pulmonicola DSM 16583.</title>
        <authorList>
            <person name="Chan K.-G."/>
        </authorList>
    </citation>
    <scope>NUCLEOTIDE SEQUENCE [LARGE SCALE GENOMIC DNA]</scope>
    <source>
        <strain evidence="6">DSM 16583</strain>
    </source>
</reference>
<dbReference type="Gene3D" id="1.10.530.10">
    <property type="match status" value="1"/>
</dbReference>
<feature type="domain" description="Transglycosylase SLT" evidence="3">
    <location>
        <begin position="87"/>
        <end position="185"/>
    </location>
</feature>
<evidence type="ECO:0000313" key="6">
    <source>
        <dbReference type="Proteomes" id="UP000035086"/>
    </source>
</evidence>
<dbReference type="KEGG" id="ppul:RO07_25190"/>
<dbReference type="EMBL" id="UGSJ01000001">
    <property type="protein sequence ID" value="SUA90167.1"/>
    <property type="molecule type" value="Genomic_DNA"/>
</dbReference>
<feature type="region of interest" description="Disordered" evidence="2">
    <location>
        <begin position="294"/>
        <end position="316"/>
    </location>
</feature>
<dbReference type="Proteomes" id="UP000254589">
    <property type="component" value="Unassembled WGS sequence"/>
</dbReference>
<accession>A0AAJ4ZB78</accession>
<evidence type="ECO:0000259" key="3">
    <source>
        <dbReference type="Pfam" id="PF01464"/>
    </source>
</evidence>
<sequence length="316" mass="33405">MSASLRQAGLSLTWALALGAQWLSLPAIASTPGLLPSHPRVADAQLVVPGLRPLARPGLTSQAPVAADAVIESDFESDPRAPPFDALVQRAARTASLEAALLHAVIETESGYDPRAVSPRGAIGLMQVLPRTGARFGVRRLEDPAENLRAGAAYLQWLLTRFDGELPLALAAYNAGEGAVLRYGRRIPPFPETQNYVRKVMAGYSRLLETSALPGRGRRDGATRSEPSHKREVSGAPAVAGGVAMTSASFERGLPEARGGVAVQERRSAAPSTRTVADAGVGDTWRLLRGLGELMTRSPSAQTGSRDRPAVVMPSR</sequence>
<feature type="compositionally biased region" description="Basic and acidic residues" evidence="2">
    <location>
        <begin position="217"/>
        <end position="233"/>
    </location>
</feature>
<organism evidence="5 7">
    <name type="scientific">Pandoraea pulmonicola</name>
    <dbReference type="NCBI Taxonomy" id="93221"/>
    <lineage>
        <taxon>Bacteria</taxon>
        <taxon>Pseudomonadati</taxon>
        <taxon>Pseudomonadota</taxon>
        <taxon>Betaproteobacteria</taxon>
        <taxon>Burkholderiales</taxon>
        <taxon>Burkholderiaceae</taxon>
        <taxon>Pandoraea</taxon>
    </lineage>
</organism>
<dbReference type="GO" id="GO:0016020">
    <property type="term" value="C:membrane"/>
    <property type="evidence" value="ECO:0007669"/>
    <property type="project" value="InterPro"/>
</dbReference>
<evidence type="ECO:0000256" key="2">
    <source>
        <dbReference type="SAM" id="MobiDB-lite"/>
    </source>
</evidence>
<dbReference type="RefSeq" id="WP_052267016.1">
    <property type="nucleotide sequence ID" value="NZ_CP010310.2"/>
</dbReference>
<dbReference type="InterPro" id="IPR000189">
    <property type="entry name" value="Transglyc_AS"/>
</dbReference>
<dbReference type="EC" id="4.2.2.-" evidence="5"/>
<dbReference type="EMBL" id="CP010310">
    <property type="protein sequence ID" value="APD13337.1"/>
    <property type="molecule type" value="Genomic_DNA"/>
</dbReference>
<protein>
    <submittedName>
        <fullName evidence="5">Soluble lytic murein transglycosylase</fullName>
        <ecNumber evidence="5">4.2.2.-</ecNumber>
    </submittedName>
</protein>
<dbReference type="GO" id="GO:0000270">
    <property type="term" value="P:peptidoglycan metabolic process"/>
    <property type="evidence" value="ECO:0007669"/>
    <property type="project" value="InterPro"/>
</dbReference>
<evidence type="ECO:0000256" key="1">
    <source>
        <dbReference type="ARBA" id="ARBA00007734"/>
    </source>
</evidence>
<dbReference type="PROSITE" id="PS00922">
    <property type="entry name" value="TRANSGLYCOSYLASE"/>
    <property type="match status" value="1"/>
</dbReference>
<comment type="similarity">
    <text evidence="1">Belongs to the transglycosylase Slt family.</text>
</comment>
<reference evidence="4" key="2">
    <citation type="submission" date="2016-11" db="EMBL/GenBank/DDBJ databases">
        <title>Complete Genome Sequencing of Pandoraea pulmonicola DSM 16583.</title>
        <authorList>
            <person name="Chan K.-G."/>
        </authorList>
    </citation>
    <scope>NUCLEOTIDE SEQUENCE</scope>
    <source>
        <strain evidence="4">DSM 16583</strain>
    </source>
</reference>
<reference evidence="5 7" key="3">
    <citation type="submission" date="2018-06" db="EMBL/GenBank/DDBJ databases">
        <authorList>
            <consortium name="Pathogen Informatics"/>
            <person name="Doyle S."/>
        </authorList>
    </citation>
    <scope>NUCLEOTIDE SEQUENCE [LARGE SCALE GENOMIC DNA]</scope>
    <source>
        <strain evidence="5 7">NCTC13159</strain>
    </source>
</reference>
<dbReference type="CDD" id="cd00254">
    <property type="entry name" value="LT-like"/>
    <property type="match status" value="1"/>
</dbReference>
<evidence type="ECO:0000313" key="5">
    <source>
        <dbReference type="EMBL" id="SUA90167.1"/>
    </source>
</evidence>
<dbReference type="SUPFAM" id="SSF53955">
    <property type="entry name" value="Lysozyme-like"/>
    <property type="match status" value="1"/>
</dbReference>
<name>A0AAJ4ZB78_PANPU</name>
<proteinExistence type="inferred from homology"/>
<dbReference type="AlphaFoldDB" id="A0AAJ4ZB78"/>
<keyword evidence="6" id="KW-1185">Reference proteome</keyword>